<sequence>MDQLLVDVTDMEGVAPGDTATLIGRDGDAVLTAEEAAQAAGTITNELLSRLGPRLERVVLP</sequence>
<feature type="domain" description="Alanine racemase C-terminal" evidence="4">
    <location>
        <begin position="1"/>
        <end position="60"/>
    </location>
</feature>
<dbReference type="Pfam" id="PF00842">
    <property type="entry name" value="Ala_racemase_C"/>
    <property type="match status" value="1"/>
</dbReference>
<name>A0A174WC54_FLAPL</name>
<proteinExistence type="predicted"/>
<protein>
    <submittedName>
        <fullName evidence="5">Alanine racemase</fullName>
    </submittedName>
</protein>
<comment type="cofactor">
    <cofactor evidence="1">
        <name>pyridoxal 5'-phosphate</name>
        <dbReference type="ChEBI" id="CHEBI:597326"/>
    </cofactor>
</comment>
<organism evidence="5 6">
    <name type="scientific">Flavonifractor plautii</name>
    <name type="common">Fusobacterium plautii</name>
    <dbReference type="NCBI Taxonomy" id="292800"/>
    <lineage>
        <taxon>Bacteria</taxon>
        <taxon>Bacillati</taxon>
        <taxon>Bacillota</taxon>
        <taxon>Clostridia</taxon>
        <taxon>Eubacteriales</taxon>
        <taxon>Oscillospiraceae</taxon>
        <taxon>Flavonifractor</taxon>
    </lineage>
</organism>
<dbReference type="SMART" id="SM01005">
    <property type="entry name" value="Ala_racemase_C"/>
    <property type="match status" value="1"/>
</dbReference>
<dbReference type="PANTHER" id="PTHR30511">
    <property type="entry name" value="ALANINE RACEMASE"/>
    <property type="match status" value="1"/>
</dbReference>
<dbReference type="PANTHER" id="PTHR30511:SF0">
    <property type="entry name" value="ALANINE RACEMASE, CATABOLIC-RELATED"/>
    <property type="match status" value="1"/>
</dbReference>
<evidence type="ECO:0000313" key="5">
    <source>
        <dbReference type="EMBL" id="CUQ44854.1"/>
    </source>
</evidence>
<dbReference type="Gene3D" id="2.40.37.10">
    <property type="entry name" value="Lyase, Ornithine Decarboxylase, Chain A, domain 1"/>
    <property type="match status" value="1"/>
</dbReference>
<dbReference type="SUPFAM" id="SSF50621">
    <property type="entry name" value="Alanine racemase C-terminal domain-like"/>
    <property type="match status" value="1"/>
</dbReference>
<reference evidence="5 6" key="1">
    <citation type="submission" date="2015-09" db="EMBL/GenBank/DDBJ databases">
        <authorList>
            <consortium name="Pathogen Informatics"/>
        </authorList>
    </citation>
    <scope>NUCLEOTIDE SEQUENCE [LARGE SCALE GENOMIC DNA]</scope>
    <source>
        <strain evidence="5 6">2789STDY5608854</strain>
    </source>
</reference>
<dbReference type="InterPro" id="IPR000821">
    <property type="entry name" value="Ala_racemase"/>
</dbReference>
<accession>A0A174WC54</accession>
<dbReference type="InterPro" id="IPR011079">
    <property type="entry name" value="Ala_racemase_C"/>
</dbReference>
<dbReference type="GO" id="GO:0030170">
    <property type="term" value="F:pyridoxal phosphate binding"/>
    <property type="evidence" value="ECO:0007669"/>
    <property type="project" value="TreeGrafter"/>
</dbReference>
<keyword evidence="2" id="KW-0663">Pyridoxal phosphate</keyword>
<evidence type="ECO:0000256" key="2">
    <source>
        <dbReference type="ARBA" id="ARBA00022898"/>
    </source>
</evidence>
<dbReference type="GO" id="GO:0030632">
    <property type="term" value="P:D-alanine biosynthetic process"/>
    <property type="evidence" value="ECO:0007669"/>
    <property type="project" value="TreeGrafter"/>
</dbReference>
<evidence type="ECO:0000313" key="6">
    <source>
        <dbReference type="Proteomes" id="UP000095746"/>
    </source>
</evidence>
<dbReference type="EMBL" id="CYZT01001186">
    <property type="protein sequence ID" value="CUQ44854.1"/>
    <property type="molecule type" value="Genomic_DNA"/>
</dbReference>
<dbReference type="GO" id="GO:0008784">
    <property type="term" value="F:alanine racemase activity"/>
    <property type="evidence" value="ECO:0007669"/>
    <property type="project" value="TreeGrafter"/>
</dbReference>
<dbReference type="Proteomes" id="UP000095746">
    <property type="component" value="Unassembled WGS sequence"/>
</dbReference>
<dbReference type="GO" id="GO:0005829">
    <property type="term" value="C:cytosol"/>
    <property type="evidence" value="ECO:0007669"/>
    <property type="project" value="TreeGrafter"/>
</dbReference>
<keyword evidence="3" id="KW-0413">Isomerase</keyword>
<evidence type="ECO:0000256" key="3">
    <source>
        <dbReference type="ARBA" id="ARBA00023235"/>
    </source>
</evidence>
<dbReference type="InterPro" id="IPR009006">
    <property type="entry name" value="Ala_racemase/Decarboxylase_C"/>
</dbReference>
<gene>
    <name evidence="5" type="ORF">ERS852411_04414</name>
</gene>
<dbReference type="AlphaFoldDB" id="A0A174WC54"/>
<evidence type="ECO:0000256" key="1">
    <source>
        <dbReference type="ARBA" id="ARBA00001933"/>
    </source>
</evidence>
<evidence type="ECO:0000259" key="4">
    <source>
        <dbReference type="SMART" id="SM01005"/>
    </source>
</evidence>